<evidence type="ECO:0000256" key="1">
    <source>
        <dbReference type="SAM" id="MobiDB-lite"/>
    </source>
</evidence>
<comment type="caution">
    <text evidence="3">The sequence shown here is derived from an EMBL/GenBank/DDBJ whole genome shotgun (WGS) entry which is preliminary data.</text>
</comment>
<sequence length="87" mass="9414">AAQNQRDSSSLSETPNSHLSSTPSAFTTTIAIGISLRCAALSLFPSLNSKLRMYRHPSPLSFLPQGLYALAETVPFVLLLVLVLQQQ</sequence>
<feature type="transmembrane region" description="Helical" evidence="2">
    <location>
        <begin position="25"/>
        <end position="45"/>
    </location>
</feature>
<evidence type="ECO:0000313" key="3">
    <source>
        <dbReference type="EMBL" id="CAI0464051.1"/>
    </source>
</evidence>
<keyword evidence="2" id="KW-0812">Transmembrane</keyword>
<reference evidence="3" key="1">
    <citation type="submission" date="2022-08" db="EMBL/GenBank/DDBJ databases">
        <authorList>
            <person name="Gutierrez-Valencia J."/>
        </authorList>
    </citation>
    <scope>NUCLEOTIDE SEQUENCE</scope>
</reference>
<organism evidence="3 4">
    <name type="scientific">Linum tenue</name>
    <dbReference type="NCBI Taxonomy" id="586396"/>
    <lineage>
        <taxon>Eukaryota</taxon>
        <taxon>Viridiplantae</taxon>
        <taxon>Streptophyta</taxon>
        <taxon>Embryophyta</taxon>
        <taxon>Tracheophyta</taxon>
        <taxon>Spermatophyta</taxon>
        <taxon>Magnoliopsida</taxon>
        <taxon>eudicotyledons</taxon>
        <taxon>Gunneridae</taxon>
        <taxon>Pentapetalae</taxon>
        <taxon>rosids</taxon>
        <taxon>fabids</taxon>
        <taxon>Malpighiales</taxon>
        <taxon>Linaceae</taxon>
        <taxon>Linum</taxon>
    </lineage>
</organism>
<keyword evidence="2" id="KW-0472">Membrane</keyword>
<dbReference type="EMBL" id="CAMGYJ010000008">
    <property type="protein sequence ID" value="CAI0464051.1"/>
    <property type="molecule type" value="Genomic_DNA"/>
</dbReference>
<gene>
    <name evidence="3" type="ORF">LITE_LOCUS36017</name>
</gene>
<proteinExistence type="predicted"/>
<feature type="non-terminal residue" evidence="3">
    <location>
        <position position="1"/>
    </location>
</feature>
<keyword evidence="2" id="KW-1133">Transmembrane helix</keyword>
<feature type="region of interest" description="Disordered" evidence="1">
    <location>
        <begin position="1"/>
        <end position="23"/>
    </location>
</feature>
<evidence type="ECO:0000313" key="4">
    <source>
        <dbReference type="Proteomes" id="UP001154282"/>
    </source>
</evidence>
<keyword evidence="4" id="KW-1185">Reference proteome</keyword>
<feature type="transmembrane region" description="Helical" evidence="2">
    <location>
        <begin position="66"/>
        <end position="84"/>
    </location>
</feature>
<evidence type="ECO:0000256" key="2">
    <source>
        <dbReference type="SAM" id="Phobius"/>
    </source>
</evidence>
<protein>
    <submittedName>
        <fullName evidence="3">Uncharacterized protein</fullName>
    </submittedName>
</protein>
<name>A0AAV0P100_9ROSI</name>
<dbReference type="Proteomes" id="UP001154282">
    <property type="component" value="Unassembled WGS sequence"/>
</dbReference>
<dbReference type="AlphaFoldDB" id="A0AAV0P100"/>
<accession>A0AAV0P100</accession>